<protein>
    <submittedName>
        <fullName evidence="2">Uncharacterized protein</fullName>
    </submittedName>
</protein>
<dbReference type="EMBL" id="FUEG01000049">
    <property type="protein sequence ID" value="SJL17818.1"/>
    <property type="molecule type" value="Genomic_DNA"/>
</dbReference>
<dbReference type="InterPro" id="IPR025332">
    <property type="entry name" value="DUF4238"/>
</dbReference>
<dbReference type="AlphaFoldDB" id="A0A284S9X2"/>
<accession>A0A284S9X2</accession>
<keyword evidence="3" id="KW-1185">Reference proteome</keyword>
<evidence type="ECO:0000313" key="2">
    <source>
        <dbReference type="EMBL" id="SJL17818.1"/>
    </source>
</evidence>
<proteinExistence type="predicted"/>
<evidence type="ECO:0000313" key="3">
    <source>
        <dbReference type="Proteomes" id="UP000219338"/>
    </source>
</evidence>
<sequence length="579" mass="65846">MPPRTKPAASSGKPPPLHEEDQFHHAIPRFILRRFQVGRPMAGNERDREYKRTGVYPEHVLYYDLASGCLDVRSTATIYGHKNLYRDASNPSDANELEKKLGVLEREASIVIGTLHPKLASDKITLTRRNVERLRKFLFVMHYRNLGGSYFDPDHPHGGSTIRQWLERYKAKHHCQTHTDVWLHVLRYYLDTPHSQIIDHARAIYDERGMGMVHLQMMTNLDPDMEHSEALAYDMQASACHLGIWEAHPTSEFILSNSGFGLFEGLSVTGDQVHRIFVVSPRIAVILRSNLTFIYQRMGPVNSDLLEIPQEPPDPKYVNEDQIPAGRDLSSANELIRLRSPEDRITFTITKLSLAQTDALNAVVLKNVHYDGAITFLGKERMLRTVHAFCHDRRNKSDRPRFTSLIRHLSVIPTEAIAQAPSSYDPIDAELYVALMEILLCTSPFPSHYDRALSVFRLVKDTSLRMTCPFMLEYIFNMSAVMQKCQTHFGGDVYKVAGGSITLESSLSEEVSSRVFQGLDQFISDKLGVRLAYDSSDVLEQVGKEVILVAFLDWIIDESAHVLDNLPSVTMQAFQIHKF</sequence>
<name>A0A284S9X2_ARMOS</name>
<feature type="region of interest" description="Disordered" evidence="1">
    <location>
        <begin position="1"/>
        <end position="20"/>
    </location>
</feature>
<dbReference type="OrthoDB" id="5340163at2759"/>
<gene>
    <name evidence="2" type="ORF">ARMOST_21380</name>
</gene>
<organism evidence="2 3">
    <name type="scientific">Armillaria ostoyae</name>
    <name type="common">Armillaria root rot fungus</name>
    <dbReference type="NCBI Taxonomy" id="47428"/>
    <lineage>
        <taxon>Eukaryota</taxon>
        <taxon>Fungi</taxon>
        <taxon>Dikarya</taxon>
        <taxon>Basidiomycota</taxon>
        <taxon>Agaricomycotina</taxon>
        <taxon>Agaricomycetes</taxon>
        <taxon>Agaricomycetidae</taxon>
        <taxon>Agaricales</taxon>
        <taxon>Marasmiineae</taxon>
        <taxon>Physalacriaceae</taxon>
        <taxon>Armillaria</taxon>
    </lineage>
</organism>
<reference evidence="3" key="1">
    <citation type="journal article" date="2017" name="Nat. Ecol. Evol.">
        <title>Genome expansion and lineage-specific genetic innovations in the forest pathogenic fungi Armillaria.</title>
        <authorList>
            <person name="Sipos G."/>
            <person name="Prasanna A.N."/>
            <person name="Walter M.C."/>
            <person name="O'Connor E."/>
            <person name="Balint B."/>
            <person name="Krizsan K."/>
            <person name="Kiss B."/>
            <person name="Hess J."/>
            <person name="Varga T."/>
            <person name="Slot J."/>
            <person name="Riley R."/>
            <person name="Boka B."/>
            <person name="Rigling D."/>
            <person name="Barry K."/>
            <person name="Lee J."/>
            <person name="Mihaltcheva S."/>
            <person name="LaButti K."/>
            <person name="Lipzen A."/>
            <person name="Waldron R."/>
            <person name="Moloney N.M."/>
            <person name="Sperisen C."/>
            <person name="Kredics L."/>
            <person name="Vagvoelgyi C."/>
            <person name="Patrignani A."/>
            <person name="Fitzpatrick D."/>
            <person name="Nagy I."/>
            <person name="Doyle S."/>
            <person name="Anderson J.B."/>
            <person name="Grigoriev I.V."/>
            <person name="Gueldener U."/>
            <person name="Muensterkoetter M."/>
            <person name="Nagy L.G."/>
        </authorList>
    </citation>
    <scope>NUCLEOTIDE SEQUENCE [LARGE SCALE GENOMIC DNA]</scope>
    <source>
        <strain evidence="3">C18/9</strain>
    </source>
</reference>
<dbReference type="OMA" id="WIIDESA"/>
<dbReference type="STRING" id="47428.A0A284S9X2"/>
<dbReference type="Proteomes" id="UP000219338">
    <property type="component" value="Unassembled WGS sequence"/>
</dbReference>
<dbReference type="Pfam" id="PF14022">
    <property type="entry name" value="DUF4238"/>
    <property type="match status" value="1"/>
</dbReference>
<evidence type="ECO:0000256" key="1">
    <source>
        <dbReference type="SAM" id="MobiDB-lite"/>
    </source>
</evidence>